<dbReference type="Proteomes" id="UP000649617">
    <property type="component" value="Unassembled WGS sequence"/>
</dbReference>
<feature type="transmembrane region" description="Helical" evidence="1">
    <location>
        <begin position="7"/>
        <end position="34"/>
    </location>
</feature>
<dbReference type="AlphaFoldDB" id="A0A812MU73"/>
<evidence type="ECO:0000256" key="1">
    <source>
        <dbReference type="SAM" id="Phobius"/>
    </source>
</evidence>
<evidence type="ECO:0000313" key="3">
    <source>
        <dbReference type="Proteomes" id="UP000649617"/>
    </source>
</evidence>
<organism evidence="2 3">
    <name type="scientific">Symbiodinium pilosum</name>
    <name type="common">Dinoflagellate</name>
    <dbReference type="NCBI Taxonomy" id="2952"/>
    <lineage>
        <taxon>Eukaryota</taxon>
        <taxon>Sar</taxon>
        <taxon>Alveolata</taxon>
        <taxon>Dinophyceae</taxon>
        <taxon>Suessiales</taxon>
        <taxon>Symbiodiniaceae</taxon>
        <taxon>Symbiodinium</taxon>
    </lineage>
</organism>
<comment type="caution">
    <text evidence="2">The sequence shown here is derived from an EMBL/GenBank/DDBJ whole genome shotgun (WGS) entry which is preliminary data.</text>
</comment>
<dbReference type="EMBL" id="CAJNIZ010009516">
    <property type="protein sequence ID" value="CAE7282914.1"/>
    <property type="molecule type" value="Genomic_DNA"/>
</dbReference>
<gene>
    <name evidence="2" type="ORF">SPIL2461_LOCUS6348</name>
</gene>
<keyword evidence="3" id="KW-1185">Reference proteome</keyword>
<evidence type="ECO:0000313" key="2">
    <source>
        <dbReference type="EMBL" id="CAE7282914.1"/>
    </source>
</evidence>
<dbReference type="OrthoDB" id="419891at2759"/>
<feature type="non-terminal residue" evidence="2">
    <location>
        <position position="73"/>
    </location>
</feature>
<name>A0A812MU73_SYMPI</name>
<keyword evidence="1" id="KW-0472">Membrane</keyword>
<keyword evidence="1" id="KW-1133">Transmembrane helix</keyword>
<reference evidence="2" key="1">
    <citation type="submission" date="2021-02" db="EMBL/GenBank/DDBJ databases">
        <authorList>
            <person name="Dougan E. K."/>
            <person name="Rhodes N."/>
            <person name="Thang M."/>
            <person name="Chan C."/>
        </authorList>
    </citation>
    <scope>NUCLEOTIDE SEQUENCE</scope>
</reference>
<sequence>MMTISLVYLYSVLIIMNLSVAVSDLVPLMMLMAFTLVGGFMPVKEYVDSRFSTPDQMARFKSVQWIIGYILGM</sequence>
<proteinExistence type="predicted"/>
<keyword evidence="1" id="KW-0812">Transmembrane</keyword>
<protein>
    <submittedName>
        <fullName evidence="2">Uncharacterized protein</fullName>
    </submittedName>
</protein>
<accession>A0A812MU73</accession>